<keyword evidence="7" id="KW-0406">Ion transport</keyword>
<keyword evidence="6 11" id="KW-1133">Transmembrane helix</keyword>
<feature type="transmembrane region" description="Helical" evidence="11">
    <location>
        <begin position="230"/>
        <end position="255"/>
    </location>
</feature>
<evidence type="ECO:0000256" key="9">
    <source>
        <dbReference type="ARBA" id="ARBA00023136"/>
    </source>
</evidence>
<dbReference type="NCBIfam" id="TIGR02789">
    <property type="entry name" value="nickel_nikB"/>
    <property type="match status" value="1"/>
</dbReference>
<dbReference type="EMBL" id="JAWRCO010000002">
    <property type="protein sequence ID" value="MDW6004846.1"/>
    <property type="molecule type" value="Genomic_DNA"/>
</dbReference>
<keyword evidence="8" id="KW-0921">Nickel transport</keyword>
<dbReference type="NCBIfam" id="NF007677">
    <property type="entry name" value="PRK10352.1"/>
    <property type="match status" value="1"/>
</dbReference>
<evidence type="ECO:0000256" key="6">
    <source>
        <dbReference type="ARBA" id="ARBA00022989"/>
    </source>
</evidence>
<comment type="similarity">
    <text evidence="10">Belongs to the binding-protein-dependent transport system permease family. OppBC subfamily.</text>
</comment>
<dbReference type="Proteomes" id="UP000196125">
    <property type="component" value="Unassembled WGS sequence"/>
</dbReference>
<dbReference type="OrthoDB" id="9805855at2"/>
<dbReference type="InterPro" id="IPR045621">
    <property type="entry name" value="BPD_transp_1_N"/>
</dbReference>
<evidence type="ECO:0000313" key="14">
    <source>
        <dbReference type="EMBL" id="SMS01137.1"/>
    </source>
</evidence>
<dbReference type="Pfam" id="PF19300">
    <property type="entry name" value="BPD_transp_1_N"/>
    <property type="match status" value="1"/>
</dbReference>
<dbReference type="InterPro" id="IPR000515">
    <property type="entry name" value="MetI-like"/>
</dbReference>
<keyword evidence="5 11" id="KW-0812">Transmembrane</keyword>
<evidence type="ECO:0000313" key="13">
    <source>
        <dbReference type="EMBL" id="MDW6004846.1"/>
    </source>
</evidence>
<gene>
    <name evidence="14" type="primary">nikB_2</name>
    <name evidence="13" type="synonym">nikB</name>
    <name evidence="13" type="ORF">SBX37_18460</name>
    <name evidence="14" type="ORF">VIM7927_02414</name>
</gene>
<dbReference type="PANTHER" id="PTHR43163">
    <property type="entry name" value="DIPEPTIDE TRANSPORT SYSTEM PERMEASE PROTEIN DPPB-RELATED"/>
    <property type="match status" value="1"/>
</dbReference>
<organism evidence="14 15">
    <name type="scientific">Vibrio mangrovi</name>
    <dbReference type="NCBI Taxonomy" id="474394"/>
    <lineage>
        <taxon>Bacteria</taxon>
        <taxon>Pseudomonadati</taxon>
        <taxon>Pseudomonadota</taxon>
        <taxon>Gammaproteobacteria</taxon>
        <taxon>Vibrionales</taxon>
        <taxon>Vibrionaceae</taxon>
        <taxon>Vibrio</taxon>
    </lineage>
</organism>
<evidence type="ECO:0000256" key="5">
    <source>
        <dbReference type="ARBA" id="ARBA00022692"/>
    </source>
</evidence>
<keyword evidence="3" id="KW-1003">Cell membrane</keyword>
<evidence type="ECO:0000256" key="1">
    <source>
        <dbReference type="ARBA" id="ARBA00004651"/>
    </source>
</evidence>
<feature type="transmembrane region" description="Helical" evidence="11">
    <location>
        <begin position="134"/>
        <end position="161"/>
    </location>
</feature>
<dbReference type="SUPFAM" id="SSF161098">
    <property type="entry name" value="MetI-like"/>
    <property type="match status" value="1"/>
</dbReference>
<accession>A0A1Y6ITX9</accession>
<evidence type="ECO:0000313" key="16">
    <source>
        <dbReference type="Proteomes" id="UP001283366"/>
    </source>
</evidence>
<dbReference type="Proteomes" id="UP001283366">
    <property type="component" value="Unassembled WGS sequence"/>
</dbReference>
<sequence length="315" mass="35504">MWHFIYRRLLLLIPILLIASAIIFFILRLGPSDPALDYLRLSGLPPTTELLQSTREMLGLNKPLLTQYLIWLQQAVQLDFGTSYATQRPVFPELISFVPATLLLAGTALVMILVFSVPMGVIAARYRNRIPDHLIRIVLFMGVSMPNFWLAFLLVILFAVHLHWLPALGYGGFSHLIMPAFSIALMSLSMNARLIRTNMLEVAGQRHVIWARLRGVSERKIEISHILRNAMLPVITALGMHIGELIGGTLVIESIFGWPGVGRYAVTAVFNRDYPVIQCFTLFMVIIYVVCNLIVDILYAALDPRIRKTTDEVPV</sequence>
<evidence type="ECO:0000256" key="3">
    <source>
        <dbReference type="ARBA" id="ARBA00022475"/>
    </source>
</evidence>
<evidence type="ECO:0000313" key="15">
    <source>
        <dbReference type="Proteomes" id="UP000196125"/>
    </source>
</evidence>
<evidence type="ECO:0000259" key="12">
    <source>
        <dbReference type="PROSITE" id="PS50928"/>
    </source>
</evidence>
<evidence type="ECO:0000256" key="2">
    <source>
        <dbReference type="ARBA" id="ARBA00022448"/>
    </source>
</evidence>
<dbReference type="InterPro" id="IPR050045">
    <property type="entry name" value="Opp2B"/>
</dbReference>
<dbReference type="PROSITE" id="PS50928">
    <property type="entry name" value="ABC_TM1"/>
    <property type="match status" value="1"/>
</dbReference>
<evidence type="ECO:0000256" key="11">
    <source>
        <dbReference type="RuleBase" id="RU363032"/>
    </source>
</evidence>
<evidence type="ECO:0000256" key="10">
    <source>
        <dbReference type="ARBA" id="ARBA00024202"/>
    </source>
</evidence>
<dbReference type="EMBL" id="FXXI01000003">
    <property type="protein sequence ID" value="SMS01137.1"/>
    <property type="molecule type" value="Genomic_DNA"/>
</dbReference>
<proteinExistence type="inferred from homology"/>
<dbReference type="PANTHER" id="PTHR43163:SF6">
    <property type="entry name" value="DIPEPTIDE TRANSPORT SYSTEM PERMEASE PROTEIN DPPB-RELATED"/>
    <property type="match status" value="1"/>
</dbReference>
<dbReference type="CDD" id="cd06261">
    <property type="entry name" value="TM_PBP2"/>
    <property type="match status" value="1"/>
</dbReference>
<name>A0A1Y6ITX9_9VIBR</name>
<feature type="transmembrane region" description="Helical" evidence="11">
    <location>
        <begin position="97"/>
        <end position="122"/>
    </location>
</feature>
<dbReference type="GO" id="GO:0071916">
    <property type="term" value="F:dipeptide transmembrane transporter activity"/>
    <property type="evidence" value="ECO:0007669"/>
    <property type="project" value="TreeGrafter"/>
</dbReference>
<keyword evidence="9 11" id="KW-0472">Membrane</keyword>
<feature type="transmembrane region" description="Helical" evidence="11">
    <location>
        <begin position="275"/>
        <end position="299"/>
    </location>
</feature>
<comment type="subcellular location">
    <subcellularLocation>
        <location evidence="1 11">Cell membrane</location>
        <topology evidence="1 11">Multi-pass membrane protein</topology>
    </subcellularLocation>
</comment>
<feature type="transmembrane region" description="Helical" evidence="11">
    <location>
        <begin position="9"/>
        <end position="30"/>
    </location>
</feature>
<evidence type="ECO:0000256" key="7">
    <source>
        <dbReference type="ARBA" id="ARBA00023065"/>
    </source>
</evidence>
<feature type="domain" description="ABC transmembrane type-1" evidence="12">
    <location>
        <begin position="98"/>
        <end position="295"/>
    </location>
</feature>
<keyword evidence="2 11" id="KW-0813">Transport</keyword>
<dbReference type="Pfam" id="PF00528">
    <property type="entry name" value="BPD_transp_1"/>
    <property type="match status" value="1"/>
</dbReference>
<dbReference type="GO" id="GO:0015099">
    <property type="term" value="F:nickel cation transmembrane transporter activity"/>
    <property type="evidence" value="ECO:0007669"/>
    <property type="project" value="InterPro"/>
</dbReference>
<reference evidence="13 16" key="2">
    <citation type="submission" date="2023-11" db="EMBL/GenBank/DDBJ databases">
        <title>Plant-associative lifestyle of Vibrio porteresiae and its evolutionary dynamics.</title>
        <authorList>
            <person name="Rameshkumar N."/>
            <person name="Kirti K."/>
        </authorList>
    </citation>
    <scope>NUCLEOTIDE SEQUENCE [LARGE SCALE GENOMIC DNA]</scope>
    <source>
        <strain evidence="13 16">MSSRF38</strain>
    </source>
</reference>
<protein>
    <submittedName>
        <fullName evidence="13">Nickel ABC transporter permease subunit NikB</fullName>
    </submittedName>
    <submittedName>
        <fullName evidence="14">Nickel transport system permease protein NikB</fullName>
    </submittedName>
</protein>
<reference evidence="14 15" key="1">
    <citation type="submission" date="2017-05" db="EMBL/GenBank/DDBJ databases">
        <authorList>
            <person name="Song R."/>
            <person name="Chenine A.L."/>
            <person name="Ruprecht R.M."/>
        </authorList>
    </citation>
    <scope>NUCLEOTIDE SEQUENCE [LARGE SCALE GENOMIC DNA]</scope>
    <source>
        <strain evidence="14 15">CECT 7927</strain>
    </source>
</reference>
<evidence type="ECO:0000256" key="8">
    <source>
        <dbReference type="ARBA" id="ARBA00023112"/>
    </source>
</evidence>
<dbReference type="InterPro" id="IPR014156">
    <property type="entry name" value="Nickel_NikB"/>
</dbReference>
<keyword evidence="4" id="KW-0533">Nickel</keyword>
<dbReference type="AlphaFoldDB" id="A0A1Y6ITX9"/>
<dbReference type="NCBIfam" id="NF045470">
    <property type="entry name" value="Opp2B"/>
    <property type="match status" value="1"/>
</dbReference>
<dbReference type="InterPro" id="IPR035906">
    <property type="entry name" value="MetI-like_sf"/>
</dbReference>
<feature type="transmembrane region" description="Helical" evidence="11">
    <location>
        <begin position="167"/>
        <end position="188"/>
    </location>
</feature>
<dbReference type="RefSeq" id="WP_087481153.1">
    <property type="nucleotide sequence ID" value="NZ_AP024884.1"/>
</dbReference>
<evidence type="ECO:0000256" key="4">
    <source>
        <dbReference type="ARBA" id="ARBA00022596"/>
    </source>
</evidence>
<dbReference type="GO" id="GO:0005886">
    <property type="term" value="C:plasma membrane"/>
    <property type="evidence" value="ECO:0007669"/>
    <property type="project" value="UniProtKB-SubCell"/>
</dbReference>
<dbReference type="Gene3D" id="1.10.3720.10">
    <property type="entry name" value="MetI-like"/>
    <property type="match status" value="1"/>
</dbReference>
<keyword evidence="16" id="KW-1185">Reference proteome</keyword>